<dbReference type="Gene3D" id="1.25.10.10">
    <property type="entry name" value="Leucine-rich Repeat Variant"/>
    <property type="match status" value="1"/>
</dbReference>
<dbReference type="InterPro" id="IPR011041">
    <property type="entry name" value="Quinoprot_gluc/sorb_DH_b-prop"/>
</dbReference>
<dbReference type="NCBIfam" id="TIGR02604">
    <property type="entry name" value="Piru_Ver_Nterm"/>
    <property type="match status" value="1"/>
</dbReference>
<dbReference type="KEGG" id="ahel:Q31a_14060"/>
<dbReference type="InterPro" id="IPR013427">
    <property type="entry name" value="Haem-bd_dom_put"/>
</dbReference>
<dbReference type="PANTHER" id="PTHR33546:SF1">
    <property type="entry name" value="LARGE, MULTIFUNCTIONAL SECRETED PROTEIN"/>
    <property type="match status" value="1"/>
</dbReference>
<dbReference type="OrthoDB" id="230287at2"/>
<sequence>MLPPPSCLRALLIVLLAAVNLQARDLQVLFLGDQGHHNPQGLSAALTPPLAAEGIHITYTENLSDLNLANLKNYDGLLVYANIDELPPEQEAALLTYVAEGGGFIPLHCASYCFRNSAPVVDLIGAQFSQHGGESFATEIVQPSHPIMEGFSGFSSWDETYVHTKHNERNRVVLEVRKQGVQAEGKDAEPWTWVRTHGGGRVFYTAWGHDTRTWSHPGFQNLLMRGIRWACGDDPRLVADYRDTQRFDAPQMQAGQTDVAPFEYDEVGPKIPNYLSGERWGTQGEILSKMQRPLPPEESIKHFVMPVDFHLELFVSEPDIQGKPIAMNWDEQGRLWICETVDYPNELVPPEQGRDRIRVCEDTDGDGRADKFTVFAEQLSIPTSLEFAQGGVIVQAGVQTLFLRDNDGDGKADQRQVLISGWELGDTHGGVSNFMYGLDNRYWAMQGYNNSKPKFAGGTHPGFRQGPFNFTVAGTEQPEVTNVEFVRSTTNNSWGLGISEEGLIFASTANRAPSFFVPVPNRYYERVRGWTPSLLADEISADHLFDPITDKVRQVDQHGGYTAGAGHALYTARNYPQSWWNRVAFVAGPTGHLVGTFVLNRRGASFEDANTFNLVASDDEWSAPIMAEVGPDGNVWIIDWYNYIVQHNPTPQGFQTGRGNAYESDLRDKTHGRIYRLVYDGSAGEPQAVAFPKLNQQHPEELVAALQHPNRLWRRHAQRLLVERGELDVVPALTELLQDESVDTTGNNPGAIHALWTLHGLGALANPSSTSAAAVRAALNHPAAGVRRNAALVLPANESSVTALAAAALLQDTDAQVQLGALMALADMPASSQAGPMLAELALDRKTQEDRYLHEATICAAAMHAEPFLASILAQPAQPFAAPILRVVAEHISRSGIDQSGVEHLLSALAAAEGGSRGPVVTGLAVGWPKDSTISLSEQGEETLAALLEDSATDQLGPLLRLGKAWGSRKTAGYAEQLAETLLTQVEDSQASNRQRIAAAIELIAMDSEDPQTVTQLIELVTPQVPPPVASGLVRALGDSTANNVAEELLAAWPSMTPGLRSDVVAMLVTRPQTTRELLAGIQSGVVSVSDLSLDQRLSLSEHPDRRLRAQAVKLFESAGGAIDADRQKVIERFAEATHATGNPAAGKQLFVKNCSACHKHSGEGNEIGPDLTGMAVHPKEELLIHILDPSRSVEGNFRRYTLLTAEGQVLSGMLAAESLAAVELIDAEGKRKSISREDIEEIKSTKLSLMPAGFEEQMSIAQMTDLLEFLTSKGRFVPLPLASVASAVSTKGLFEPRDNGPDRMVFSDWSPKEFQGVPFQLVDPQGKRVPNIVLLHGPNGTLPPKMPKQVTLPCNMSLKQLHLLSGVSGWGFPYSNRKSVSMIVRFHYADGETEEHPLINGVHFADYIRRVDVPESQFAFPLGNQQVRYLAISPKRNQPIASVDLVKGDDASAPIIMAITAEQAGDYQ</sequence>
<dbReference type="SUPFAM" id="SSF48371">
    <property type="entry name" value="ARM repeat"/>
    <property type="match status" value="1"/>
</dbReference>
<dbReference type="GO" id="GO:0020037">
    <property type="term" value="F:heme binding"/>
    <property type="evidence" value="ECO:0007669"/>
    <property type="project" value="InterPro"/>
</dbReference>
<dbReference type="InterPro" id="IPR055557">
    <property type="entry name" value="DUF7133"/>
</dbReference>
<dbReference type="SUPFAM" id="SSF46626">
    <property type="entry name" value="Cytochrome c"/>
    <property type="match status" value="1"/>
</dbReference>
<dbReference type="InterPro" id="IPR011989">
    <property type="entry name" value="ARM-like"/>
</dbReference>
<evidence type="ECO:0000256" key="1">
    <source>
        <dbReference type="ARBA" id="ARBA00022617"/>
    </source>
</evidence>
<dbReference type="GO" id="GO:0046872">
    <property type="term" value="F:metal ion binding"/>
    <property type="evidence" value="ECO:0007669"/>
    <property type="project" value="UniProtKB-KW"/>
</dbReference>
<dbReference type="NCBIfam" id="TIGR02603">
    <property type="entry name" value="CxxCH_TIGR02603"/>
    <property type="match status" value="1"/>
</dbReference>
<protein>
    <submittedName>
        <fullName evidence="6">Trehalose utilization</fullName>
    </submittedName>
</protein>
<dbReference type="Pfam" id="PF00034">
    <property type="entry name" value="Cytochrom_C"/>
    <property type="match status" value="1"/>
</dbReference>
<dbReference type="PROSITE" id="PS51007">
    <property type="entry name" value="CYTC"/>
    <property type="match status" value="1"/>
</dbReference>
<dbReference type="Gene3D" id="3.40.50.880">
    <property type="match status" value="1"/>
</dbReference>
<reference evidence="6 7" key="1">
    <citation type="submission" date="2019-02" db="EMBL/GenBank/DDBJ databases">
        <title>Deep-cultivation of Planctomycetes and their phenomic and genomic characterization uncovers novel biology.</title>
        <authorList>
            <person name="Wiegand S."/>
            <person name="Jogler M."/>
            <person name="Boedeker C."/>
            <person name="Pinto D."/>
            <person name="Vollmers J."/>
            <person name="Rivas-Marin E."/>
            <person name="Kohn T."/>
            <person name="Peeters S.H."/>
            <person name="Heuer A."/>
            <person name="Rast P."/>
            <person name="Oberbeckmann S."/>
            <person name="Bunk B."/>
            <person name="Jeske O."/>
            <person name="Meyerdierks A."/>
            <person name="Storesund J.E."/>
            <person name="Kallscheuer N."/>
            <person name="Luecker S."/>
            <person name="Lage O.M."/>
            <person name="Pohl T."/>
            <person name="Merkel B.J."/>
            <person name="Hornburger P."/>
            <person name="Mueller R.-W."/>
            <person name="Bruemmer F."/>
            <person name="Labrenz M."/>
            <person name="Spormann A.M."/>
            <person name="Op den Camp H."/>
            <person name="Overmann J."/>
            <person name="Amann R."/>
            <person name="Jetten M.S.M."/>
            <person name="Mascher T."/>
            <person name="Medema M.H."/>
            <person name="Devos D.P."/>
            <person name="Kaster A.-K."/>
            <person name="Ovreas L."/>
            <person name="Rohde M."/>
            <person name="Galperin M.Y."/>
            <person name="Jogler C."/>
        </authorList>
    </citation>
    <scope>NUCLEOTIDE SEQUENCE [LARGE SCALE GENOMIC DNA]</scope>
    <source>
        <strain evidence="6 7">Q31a</strain>
    </source>
</reference>
<feature type="domain" description="Cytochrome c" evidence="5">
    <location>
        <begin position="1142"/>
        <end position="1275"/>
    </location>
</feature>
<keyword evidence="1 4" id="KW-0349">Heme</keyword>
<dbReference type="InterPro" id="IPR029062">
    <property type="entry name" value="Class_I_gatase-like"/>
</dbReference>
<evidence type="ECO:0000256" key="3">
    <source>
        <dbReference type="ARBA" id="ARBA00023004"/>
    </source>
</evidence>
<dbReference type="Proteomes" id="UP000318017">
    <property type="component" value="Chromosome"/>
</dbReference>
<dbReference type="GO" id="GO:0009055">
    <property type="term" value="F:electron transfer activity"/>
    <property type="evidence" value="ECO:0007669"/>
    <property type="project" value="InterPro"/>
</dbReference>
<evidence type="ECO:0000313" key="7">
    <source>
        <dbReference type="Proteomes" id="UP000318017"/>
    </source>
</evidence>
<dbReference type="InterPro" id="IPR016024">
    <property type="entry name" value="ARM-type_fold"/>
</dbReference>
<dbReference type="Pfam" id="PF06283">
    <property type="entry name" value="ThuA"/>
    <property type="match status" value="1"/>
</dbReference>
<gene>
    <name evidence="6" type="ORF">Q31a_14060</name>
</gene>
<keyword evidence="2 4" id="KW-0479">Metal-binding</keyword>
<dbReference type="SUPFAM" id="SSF52317">
    <property type="entry name" value="Class I glutamine amidotransferase-like"/>
    <property type="match status" value="1"/>
</dbReference>
<dbReference type="Pfam" id="PF23500">
    <property type="entry name" value="DUF7133"/>
    <property type="match status" value="1"/>
</dbReference>
<evidence type="ECO:0000259" key="5">
    <source>
        <dbReference type="PROSITE" id="PS51007"/>
    </source>
</evidence>
<dbReference type="InterPro" id="IPR029010">
    <property type="entry name" value="ThuA-like"/>
</dbReference>
<organism evidence="6 7">
    <name type="scientific">Aureliella helgolandensis</name>
    <dbReference type="NCBI Taxonomy" id="2527968"/>
    <lineage>
        <taxon>Bacteria</taxon>
        <taxon>Pseudomonadati</taxon>
        <taxon>Planctomycetota</taxon>
        <taxon>Planctomycetia</taxon>
        <taxon>Pirellulales</taxon>
        <taxon>Pirellulaceae</taxon>
        <taxon>Aureliella</taxon>
    </lineage>
</organism>
<dbReference type="SUPFAM" id="SSF50952">
    <property type="entry name" value="Soluble quinoprotein glucose dehydrogenase"/>
    <property type="match status" value="1"/>
</dbReference>
<dbReference type="Gene3D" id="1.10.760.10">
    <property type="entry name" value="Cytochrome c-like domain"/>
    <property type="match status" value="1"/>
</dbReference>
<name>A0A518G3H0_9BACT</name>
<keyword evidence="3 4" id="KW-0408">Iron</keyword>
<dbReference type="InterPro" id="IPR036909">
    <property type="entry name" value="Cyt_c-like_dom_sf"/>
</dbReference>
<dbReference type="EMBL" id="CP036298">
    <property type="protein sequence ID" value="QDV23110.1"/>
    <property type="molecule type" value="Genomic_DNA"/>
</dbReference>
<dbReference type="InterPro" id="IPR013428">
    <property type="entry name" value="Membrane-bound_put_N"/>
</dbReference>
<evidence type="ECO:0000256" key="4">
    <source>
        <dbReference type="PROSITE-ProRule" id="PRU00433"/>
    </source>
</evidence>
<dbReference type="InterPro" id="IPR009056">
    <property type="entry name" value="Cyt_c-like_dom"/>
</dbReference>
<evidence type="ECO:0000313" key="6">
    <source>
        <dbReference type="EMBL" id="QDV23110.1"/>
    </source>
</evidence>
<proteinExistence type="predicted"/>
<accession>A0A518G3H0</accession>
<dbReference type="PANTHER" id="PTHR33546">
    <property type="entry name" value="LARGE, MULTIFUNCTIONAL SECRETED PROTEIN-RELATED"/>
    <property type="match status" value="1"/>
</dbReference>
<evidence type="ECO:0000256" key="2">
    <source>
        <dbReference type="ARBA" id="ARBA00022723"/>
    </source>
</evidence>
<keyword evidence="7" id="KW-1185">Reference proteome</keyword>